<dbReference type="EMBL" id="PVBT01000008">
    <property type="protein sequence ID" value="PRD50281.1"/>
    <property type="molecule type" value="Genomic_DNA"/>
</dbReference>
<feature type="transmembrane region" description="Helical" evidence="5">
    <location>
        <begin position="208"/>
        <end position="233"/>
    </location>
</feature>
<feature type="transmembrane region" description="Helical" evidence="5">
    <location>
        <begin position="331"/>
        <end position="354"/>
    </location>
</feature>
<dbReference type="RefSeq" id="WP_105737323.1">
    <property type="nucleotide sequence ID" value="NZ_PVBT01000008.1"/>
</dbReference>
<comment type="subcellular location">
    <subcellularLocation>
        <location evidence="1">Membrane</location>
        <topology evidence="1">Multi-pass membrane protein</topology>
    </subcellularLocation>
</comment>
<feature type="transmembrane region" description="Helical" evidence="5">
    <location>
        <begin position="50"/>
        <end position="71"/>
    </location>
</feature>
<feature type="transmembrane region" description="Helical" evidence="5">
    <location>
        <begin position="138"/>
        <end position="157"/>
    </location>
</feature>
<dbReference type="Pfam" id="PF06779">
    <property type="entry name" value="MFS_4"/>
    <property type="match status" value="1"/>
</dbReference>
<dbReference type="InterPro" id="IPR036259">
    <property type="entry name" value="MFS_trans_sf"/>
</dbReference>
<dbReference type="Proteomes" id="UP000238563">
    <property type="component" value="Unassembled WGS sequence"/>
</dbReference>
<evidence type="ECO:0000256" key="5">
    <source>
        <dbReference type="SAM" id="Phobius"/>
    </source>
</evidence>
<evidence type="ECO:0000259" key="6">
    <source>
        <dbReference type="PROSITE" id="PS50850"/>
    </source>
</evidence>
<feature type="transmembrane region" description="Helical" evidence="5">
    <location>
        <begin position="245"/>
        <end position="262"/>
    </location>
</feature>
<dbReference type="PANTHER" id="PTHR23537">
    <property type="match status" value="1"/>
</dbReference>
<accession>A0A2S9JC39</accession>
<proteinExistence type="predicted"/>
<dbReference type="PRINTS" id="PR01035">
    <property type="entry name" value="TCRTETA"/>
</dbReference>
<gene>
    <name evidence="7" type="ORF">C5750_22260</name>
</gene>
<sequence>MTSPASSPVRYALGGFVTMAVAMGIGRFIFTPILPAMMTDLGLSPGDAGIIASANYVGYLLGAIIAGYGWASGIERAVVLVSLAASAALCLAMSLSGTIVAFSILRFLAGMASAFMLVLAATIVFSHLAAANRPGLQALHFGGVGAGIALSSVLVAASAAEGYGWRQDWIGAAILSILGLFAVLWLLREGPVRAGADIKEPPVRWTPAFLKINIAYGVFGFGYIITATFIIAIVRSSHGGASMEALVWFVTGVSAALSVWLWTPLLRRVGPFAVVALGMLVQAVGVAASVVLPPPAGPLLGGVLLGLTFIVITASGFQAGRAILPQSPRRVMAVMTAAFGIGQIIGPLVGGYLANITGNFTIATLAAAASLVVGAVFAFLARG</sequence>
<feature type="transmembrane region" description="Helical" evidence="5">
    <location>
        <begin position="298"/>
        <end position="319"/>
    </location>
</feature>
<keyword evidence="3 5" id="KW-1133">Transmembrane helix</keyword>
<dbReference type="PANTHER" id="PTHR23537:SF1">
    <property type="entry name" value="SUGAR TRANSPORTER"/>
    <property type="match status" value="1"/>
</dbReference>
<evidence type="ECO:0000313" key="8">
    <source>
        <dbReference type="Proteomes" id="UP000238563"/>
    </source>
</evidence>
<dbReference type="GO" id="GO:0005886">
    <property type="term" value="C:plasma membrane"/>
    <property type="evidence" value="ECO:0007669"/>
    <property type="project" value="TreeGrafter"/>
</dbReference>
<keyword evidence="2 5" id="KW-0812">Transmembrane</keyword>
<dbReference type="SUPFAM" id="SSF103473">
    <property type="entry name" value="MFS general substrate transporter"/>
    <property type="match status" value="1"/>
</dbReference>
<evidence type="ECO:0000313" key="7">
    <source>
        <dbReference type="EMBL" id="PRD50281.1"/>
    </source>
</evidence>
<protein>
    <submittedName>
        <fullName evidence="7">MFS transporter</fullName>
    </submittedName>
</protein>
<evidence type="ECO:0000256" key="3">
    <source>
        <dbReference type="ARBA" id="ARBA00022989"/>
    </source>
</evidence>
<feature type="transmembrane region" description="Helical" evidence="5">
    <location>
        <begin position="111"/>
        <end position="131"/>
    </location>
</feature>
<dbReference type="CDD" id="cd06180">
    <property type="entry name" value="MFS_YjiJ"/>
    <property type="match status" value="1"/>
</dbReference>
<feature type="transmembrane region" description="Helical" evidence="5">
    <location>
        <begin position="78"/>
        <end position="105"/>
    </location>
</feature>
<comment type="caution">
    <text evidence="7">The sequence shown here is derived from an EMBL/GenBank/DDBJ whole genome shotgun (WGS) entry which is preliminary data.</text>
</comment>
<feature type="transmembrane region" description="Helical" evidence="5">
    <location>
        <begin position="269"/>
        <end position="292"/>
    </location>
</feature>
<feature type="domain" description="Major facilitator superfamily (MFS) profile" evidence="6">
    <location>
        <begin position="12"/>
        <end position="383"/>
    </location>
</feature>
<keyword evidence="4 5" id="KW-0472">Membrane</keyword>
<name>A0A2S9JC39_9HYPH</name>
<dbReference type="InterPro" id="IPR010645">
    <property type="entry name" value="MFS_4"/>
</dbReference>
<dbReference type="OrthoDB" id="9797953at2"/>
<feature type="transmembrane region" description="Helical" evidence="5">
    <location>
        <begin position="12"/>
        <end position="30"/>
    </location>
</feature>
<evidence type="ECO:0000256" key="1">
    <source>
        <dbReference type="ARBA" id="ARBA00004141"/>
    </source>
</evidence>
<dbReference type="InterPro" id="IPR001958">
    <property type="entry name" value="Tet-R_TetA/multi-R_MdtG-like"/>
</dbReference>
<evidence type="ECO:0000256" key="4">
    <source>
        <dbReference type="ARBA" id="ARBA00023136"/>
    </source>
</evidence>
<dbReference type="AlphaFoldDB" id="A0A2S9JC39"/>
<dbReference type="GO" id="GO:0022857">
    <property type="term" value="F:transmembrane transporter activity"/>
    <property type="evidence" value="ECO:0007669"/>
    <property type="project" value="InterPro"/>
</dbReference>
<evidence type="ECO:0000256" key="2">
    <source>
        <dbReference type="ARBA" id="ARBA00022692"/>
    </source>
</evidence>
<dbReference type="PROSITE" id="PS50850">
    <property type="entry name" value="MFS"/>
    <property type="match status" value="1"/>
</dbReference>
<dbReference type="Gene3D" id="1.20.1250.20">
    <property type="entry name" value="MFS general substrate transporter like domains"/>
    <property type="match status" value="2"/>
</dbReference>
<feature type="transmembrane region" description="Helical" evidence="5">
    <location>
        <begin position="360"/>
        <end position="381"/>
    </location>
</feature>
<organism evidence="7 8">
    <name type="scientific">Phyllobacterium myrsinacearum</name>
    <dbReference type="NCBI Taxonomy" id="28101"/>
    <lineage>
        <taxon>Bacteria</taxon>
        <taxon>Pseudomonadati</taxon>
        <taxon>Pseudomonadota</taxon>
        <taxon>Alphaproteobacteria</taxon>
        <taxon>Hyphomicrobiales</taxon>
        <taxon>Phyllobacteriaceae</taxon>
        <taxon>Phyllobacterium</taxon>
    </lineage>
</organism>
<reference evidence="7 8" key="1">
    <citation type="submission" date="2018-02" db="EMBL/GenBank/DDBJ databases">
        <title>The draft genome of Phyllobacterium myrsinacearum DSM5892.</title>
        <authorList>
            <person name="Li L."/>
            <person name="Liu L."/>
            <person name="Zhang X."/>
            <person name="Wang T."/>
        </authorList>
    </citation>
    <scope>NUCLEOTIDE SEQUENCE [LARGE SCALE GENOMIC DNA]</scope>
    <source>
        <strain evidence="7 8">DSM 5892</strain>
    </source>
</reference>
<dbReference type="InterPro" id="IPR020846">
    <property type="entry name" value="MFS_dom"/>
</dbReference>
<feature type="transmembrane region" description="Helical" evidence="5">
    <location>
        <begin position="169"/>
        <end position="187"/>
    </location>
</feature>
<keyword evidence="8" id="KW-1185">Reference proteome</keyword>